<name>A0A182PVQ6_9DIPT</name>
<keyword evidence="4" id="KW-0349">Heme</keyword>
<evidence type="ECO:0000256" key="2">
    <source>
        <dbReference type="ARBA" id="ARBA00004141"/>
    </source>
</evidence>
<dbReference type="GO" id="GO:0140571">
    <property type="term" value="F:transmembrane ascorbate ferrireductase activity"/>
    <property type="evidence" value="ECO:0007669"/>
    <property type="project" value="UniProtKB-EC"/>
</dbReference>
<reference evidence="15" key="1">
    <citation type="submission" date="2013-03" db="EMBL/GenBank/DDBJ databases">
        <title>The Genome Sequence of Anopheles epiroticus epiroticus2.</title>
        <authorList>
            <consortium name="The Broad Institute Genomics Platform"/>
            <person name="Neafsey D.E."/>
            <person name="Howell P."/>
            <person name="Walker B."/>
            <person name="Young S.K."/>
            <person name="Zeng Q."/>
            <person name="Gargeya S."/>
            <person name="Fitzgerald M."/>
            <person name="Haas B."/>
            <person name="Abouelleil A."/>
            <person name="Allen A.W."/>
            <person name="Alvarado L."/>
            <person name="Arachchi H.M."/>
            <person name="Berlin A.M."/>
            <person name="Chapman S.B."/>
            <person name="Gainer-Dewar J."/>
            <person name="Goldberg J."/>
            <person name="Griggs A."/>
            <person name="Gujja S."/>
            <person name="Hansen M."/>
            <person name="Howarth C."/>
            <person name="Imamovic A."/>
            <person name="Ireland A."/>
            <person name="Larimer J."/>
            <person name="McCowan C."/>
            <person name="Murphy C."/>
            <person name="Pearson M."/>
            <person name="Poon T.W."/>
            <person name="Priest M."/>
            <person name="Roberts A."/>
            <person name="Saif S."/>
            <person name="Shea T."/>
            <person name="Sisk P."/>
            <person name="Sykes S."/>
            <person name="Wortman J."/>
            <person name="Nusbaum C."/>
            <person name="Birren B."/>
        </authorList>
    </citation>
    <scope>NUCLEOTIDE SEQUENCE [LARGE SCALE GENOMIC DNA]</scope>
    <source>
        <strain evidence="15">Epiroticus2</strain>
    </source>
</reference>
<evidence type="ECO:0000256" key="4">
    <source>
        <dbReference type="ARBA" id="ARBA00022617"/>
    </source>
</evidence>
<dbReference type="SMART" id="SM00665">
    <property type="entry name" value="B561"/>
    <property type="match status" value="1"/>
</dbReference>
<protein>
    <recommendedName>
        <fullName evidence="11">ascorbate ferrireductase (transmembrane)</fullName>
        <ecNumber evidence="11">7.2.1.3</ecNumber>
    </recommendedName>
</protein>
<evidence type="ECO:0000256" key="7">
    <source>
        <dbReference type="ARBA" id="ARBA00022982"/>
    </source>
</evidence>
<feature type="domain" description="Cytochrome b561" evidence="13">
    <location>
        <begin position="1"/>
        <end position="199"/>
    </location>
</feature>
<dbReference type="PANTHER" id="PTHR15422">
    <property type="entry name" value="OS05G0565100 PROTEIN"/>
    <property type="match status" value="1"/>
</dbReference>
<keyword evidence="10 12" id="KW-0472">Membrane</keyword>
<keyword evidence="8 12" id="KW-1133">Transmembrane helix</keyword>
<keyword evidence="5 12" id="KW-0812">Transmembrane</keyword>
<dbReference type="Gene3D" id="1.20.120.1770">
    <property type="match status" value="1"/>
</dbReference>
<comment type="subcellular location">
    <subcellularLocation>
        <location evidence="2">Membrane</location>
        <topology evidence="2">Multi-pass membrane protein</topology>
    </subcellularLocation>
</comment>
<accession>A0A182PVQ6</accession>
<evidence type="ECO:0000259" key="13">
    <source>
        <dbReference type="PROSITE" id="PS50939"/>
    </source>
</evidence>
<dbReference type="STRING" id="199890.A0A182PVQ6"/>
<evidence type="ECO:0000256" key="6">
    <source>
        <dbReference type="ARBA" id="ARBA00022723"/>
    </source>
</evidence>
<keyword evidence="15" id="KW-1185">Reference proteome</keyword>
<dbReference type="AlphaFoldDB" id="A0A182PVQ6"/>
<evidence type="ECO:0000313" key="14">
    <source>
        <dbReference type="EnsemblMetazoa" id="AEPI011043-PA"/>
    </source>
</evidence>
<evidence type="ECO:0000256" key="10">
    <source>
        <dbReference type="ARBA" id="ARBA00023136"/>
    </source>
</evidence>
<keyword evidence="7" id="KW-0249">Electron transport</keyword>
<sequence length="199" mass="22406">MFTFETVLLACCVEYYLSNLHYRTHHHNCGGLLEQWNGQLLQLASSAYSTLRITSLRVQPVLPYRFCTRKTIHWLLQSVASACVLLGVVLQYISREMKHKRHIDTVHSIVGLISVVLVAVSLASGVAALLGWQWRKYLKTVWLYRVHRAVGAAGFLAGLVALALAYEKRIFTDHFSEATRLALTIATSVTDLIVCICYL</sequence>
<dbReference type="VEuPathDB" id="VectorBase:AEPI011043"/>
<organism evidence="14 15">
    <name type="scientific">Anopheles epiroticus</name>
    <dbReference type="NCBI Taxonomy" id="199890"/>
    <lineage>
        <taxon>Eukaryota</taxon>
        <taxon>Metazoa</taxon>
        <taxon>Ecdysozoa</taxon>
        <taxon>Arthropoda</taxon>
        <taxon>Hexapoda</taxon>
        <taxon>Insecta</taxon>
        <taxon>Pterygota</taxon>
        <taxon>Neoptera</taxon>
        <taxon>Endopterygota</taxon>
        <taxon>Diptera</taxon>
        <taxon>Nematocera</taxon>
        <taxon>Culicoidea</taxon>
        <taxon>Culicidae</taxon>
        <taxon>Anophelinae</taxon>
        <taxon>Anopheles</taxon>
    </lineage>
</organism>
<dbReference type="PROSITE" id="PS50939">
    <property type="entry name" value="CYTOCHROME_B561"/>
    <property type="match status" value="1"/>
</dbReference>
<feature type="transmembrane region" description="Helical" evidence="12">
    <location>
        <begin position="146"/>
        <end position="166"/>
    </location>
</feature>
<evidence type="ECO:0000256" key="12">
    <source>
        <dbReference type="SAM" id="Phobius"/>
    </source>
</evidence>
<dbReference type="EnsemblMetazoa" id="AEPI011043-RA">
    <property type="protein sequence ID" value="AEPI011043-PA"/>
    <property type="gene ID" value="AEPI011043"/>
</dbReference>
<reference evidence="14" key="2">
    <citation type="submission" date="2020-05" db="UniProtKB">
        <authorList>
            <consortium name="EnsemblMetazoa"/>
        </authorList>
    </citation>
    <scope>IDENTIFICATION</scope>
    <source>
        <strain evidence="14">Epiroticus2</strain>
    </source>
</reference>
<evidence type="ECO:0000256" key="8">
    <source>
        <dbReference type="ARBA" id="ARBA00022989"/>
    </source>
</evidence>
<keyword evidence="3" id="KW-0813">Transport</keyword>
<evidence type="ECO:0000256" key="11">
    <source>
        <dbReference type="ARBA" id="ARBA00024225"/>
    </source>
</evidence>
<feature type="transmembrane region" description="Helical" evidence="12">
    <location>
        <begin position="72"/>
        <end position="93"/>
    </location>
</feature>
<dbReference type="Proteomes" id="UP000075885">
    <property type="component" value="Unassembled WGS sequence"/>
</dbReference>
<keyword evidence="6" id="KW-0479">Metal-binding</keyword>
<dbReference type="GO" id="GO:0016020">
    <property type="term" value="C:membrane"/>
    <property type="evidence" value="ECO:0007669"/>
    <property type="project" value="UniProtKB-SubCell"/>
</dbReference>
<dbReference type="Pfam" id="PF03188">
    <property type="entry name" value="Cytochrom_B561"/>
    <property type="match status" value="1"/>
</dbReference>
<dbReference type="PANTHER" id="PTHR15422:SF43">
    <property type="entry name" value="ASCORBATE FERRIREDUCTASE (TRANSMEMBRANE)"/>
    <property type="match status" value="1"/>
</dbReference>
<evidence type="ECO:0000256" key="9">
    <source>
        <dbReference type="ARBA" id="ARBA00023004"/>
    </source>
</evidence>
<proteinExistence type="predicted"/>
<dbReference type="InterPro" id="IPR045150">
    <property type="entry name" value="CYB561D1/2"/>
</dbReference>
<dbReference type="GO" id="GO:0140575">
    <property type="term" value="F:transmembrane monodehydroascorbate reductase activity"/>
    <property type="evidence" value="ECO:0007669"/>
    <property type="project" value="InterPro"/>
</dbReference>
<evidence type="ECO:0000256" key="5">
    <source>
        <dbReference type="ARBA" id="ARBA00022692"/>
    </source>
</evidence>
<comment type="cofactor">
    <cofactor evidence="1">
        <name>heme b</name>
        <dbReference type="ChEBI" id="CHEBI:60344"/>
    </cofactor>
</comment>
<keyword evidence="9" id="KW-0408">Iron</keyword>
<evidence type="ECO:0000256" key="3">
    <source>
        <dbReference type="ARBA" id="ARBA00022448"/>
    </source>
</evidence>
<evidence type="ECO:0000313" key="15">
    <source>
        <dbReference type="Proteomes" id="UP000075885"/>
    </source>
</evidence>
<dbReference type="EC" id="7.2.1.3" evidence="11"/>
<evidence type="ECO:0000256" key="1">
    <source>
        <dbReference type="ARBA" id="ARBA00001970"/>
    </source>
</evidence>
<feature type="transmembrane region" description="Helical" evidence="12">
    <location>
        <begin position="105"/>
        <end position="134"/>
    </location>
</feature>
<dbReference type="InterPro" id="IPR006593">
    <property type="entry name" value="Cyt_b561/ferric_Rdtase_TM"/>
</dbReference>
<dbReference type="GO" id="GO:0046872">
    <property type="term" value="F:metal ion binding"/>
    <property type="evidence" value="ECO:0007669"/>
    <property type="project" value="UniProtKB-KW"/>
</dbReference>